<evidence type="ECO:0000259" key="1">
    <source>
        <dbReference type="PROSITE" id="PS50995"/>
    </source>
</evidence>
<keyword evidence="3" id="KW-1185">Reference proteome</keyword>
<dbReference type="STRING" id="1179773.BN6_71260"/>
<name>K0K7K5_SACES</name>
<dbReference type="InterPro" id="IPR036388">
    <property type="entry name" value="WH-like_DNA-bd_sf"/>
</dbReference>
<dbReference type="InterPro" id="IPR036390">
    <property type="entry name" value="WH_DNA-bd_sf"/>
</dbReference>
<gene>
    <name evidence="2" type="ordered locus">BN6_71260</name>
</gene>
<dbReference type="eggNOG" id="COG1846">
    <property type="taxonomic scope" value="Bacteria"/>
</dbReference>
<dbReference type="HOGENOM" id="CLU_083287_2_4_11"/>
<dbReference type="PATRIC" id="fig|1179773.3.peg.7200"/>
<dbReference type="InterPro" id="IPR000835">
    <property type="entry name" value="HTH_MarR-typ"/>
</dbReference>
<dbReference type="InterPro" id="IPR039422">
    <property type="entry name" value="MarR/SlyA-like"/>
</dbReference>
<dbReference type="PROSITE" id="PS50995">
    <property type="entry name" value="HTH_MARR_2"/>
    <property type="match status" value="1"/>
</dbReference>
<proteinExistence type="predicted"/>
<reference evidence="2 3" key="1">
    <citation type="journal article" date="2012" name="BMC Genomics">
        <title>Complete genome sequence of Saccharothrix espanaensis DSM 44229T and comparison to the other completely sequenced Pseudonocardiaceae.</title>
        <authorList>
            <person name="Strobel T."/>
            <person name="Al-Dilaimi A."/>
            <person name="Blom J."/>
            <person name="Gessner A."/>
            <person name="Kalinowski J."/>
            <person name="Luzhetska M."/>
            <person name="Puhler A."/>
            <person name="Szczepanowski R."/>
            <person name="Bechthold A."/>
            <person name="Ruckert C."/>
        </authorList>
    </citation>
    <scope>NUCLEOTIDE SEQUENCE [LARGE SCALE GENOMIC DNA]</scope>
    <source>
        <strain evidence="3">ATCC 51144 / DSM 44229 / JCM 9112 / NBRC 15066 / NRRL 15764</strain>
    </source>
</reference>
<dbReference type="OrthoDB" id="5195026at2"/>
<evidence type="ECO:0000313" key="3">
    <source>
        <dbReference type="Proteomes" id="UP000006281"/>
    </source>
</evidence>
<accession>K0K7K5</accession>
<dbReference type="GO" id="GO:0003700">
    <property type="term" value="F:DNA-binding transcription factor activity"/>
    <property type="evidence" value="ECO:0007669"/>
    <property type="project" value="InterPro"/>
</dbReference>
<dbReference type="PANTHER" id="PTHR33164:SF99">
    <property type="entry name" value="MARR FAMILY REGULATORY PROTEIN"/>
    <property type="match status" value="1"/>
</dbReference>
<dbReference type="GO" id="GO:0006950">
    <property type="term" value="P:response to stress"/>
    <property type="evidence" value="ECO:0007669"/>
    <property type="project" value="TreeGrafter"/>
</dbReference>
<organism evidence="2 3">
    <name type="scientific">Saccharothrix espanaensis (strain ATCC 51144 / DSM 44229 / JCM 9112 / NBRC 15066 / NRRL 15764)</name>
    <dbReference type="NCBI Taxonomy" id="1179773"/>
    <lineage>
        <taxon>Bacteria</taxon>
        <taxon>Bacillati</taxon>
        <taxon>Actinomycetota</taxon>
        <taxon>Actinomycetes</taxon>
        <taxon>Pseudonocardiales</taxon>
        <taxon>Pseudonocardiaceae</taxon>
        <taxon>Saccharothrix</taxon>
    </lineage>
</organism>
<dbReference type="KEGG" id="sesp:BN6_71260"/>
<dbReference type="PANTHER" id="PTHR33164">
    <property type="entry name" value="TRANSCRIPTIONAL REGULATOR, MARR FAMILY"/>
    <property type="match status" value="1"/>
</dbReference>
<evidence type="ECO:0000313" key="2">
    <source>
        <dbReference type="EMBL" id="CCH34361.1"/>
    </source>
</evidence>
<sequence>MPGHPTTRGGPNPPVALSGDGQLWARVSALHTRVGAAVRKVLRQRADIGFSEFLALIALAGSPLGELHMQDLAEATLLNQSSVSRLVVRLERTGLTERRTCERDRRRVYTGITGAGRDVLADALPAYEAALRDTFGRLDVDGDLGPLLAKLRDRPPATARVPSIG</sequence>
<dbReference type="AlphaFoldDB" id="K0K7K5"/>
<protein>
    <recommendedName>
        <fullName evidence="1">HTH marR-type domain-containing protein</fullName>
    </recommendedName>
</protein>
<dbReference type="BioCyc" id="SESP1179773:BN6_RS34375-MONOMER"/>
<feature type="domain" description="HTH marR-type" evidence="1">
    <location>
        <begin position="20"/>
        <end position="156"/>
    </location>
</feature>
<dbReference type="Gene3D" id="1.10.10.10">
    <property type="entry name" value="Winged helix-like DNA-binding domain superfamily/Winged helix DNA-binding domain"/>
    <property type="match status" value="1"/>
</dbReference>
<dbReference type="Pfam" id="PF12802">
    <property type="entry name" value="MarR_2"/>
    <property type="match status" value="1"/>
</dbReference>
<dbReference type="EMBL" id="HE804045">
    <property type="protein sequence ID" value="CCH34361.1"/>
    <property type="molecule type" value="Genomic_DNA"/>
</dbReference>
<dbReference type="Proteomes" id="UP000006281">
    <property type="component" value="Chromosome"/>
</dbReference>
<dbReference type="SMART" id="SM00347">
    <property type="entry name" value="HTH_MARR"/>
    <property type="match status" value="1"/>
</dbReference>
<dbReference type="SUPFAM" id="SSF46785">
    <property type="entry name" value="Winged helix' DNA-binding domain"/>
    <property type="match status" value="1"/>
</dbReference>